<evidence type="ECO:0000313" key="2">
    <source>
        <dbReference type="EMBL" id="MDG4476227.1"/>
    </source>
</evidence>
<dbReference type="Proteomes" id="UP001154240">
    <property type="component" value="Unassembled WGS sequence"/>
</dbReference>
<accession>A0A9X4RQF7</accession>
<evidence type="ECO:0000256" key="1">
    <source>
        <dbReference type="SAM" id="MobiDB-lite"/>
    </source>
</evidence>
<dbReference type="InterPro" id="IPR036280">
    <property type="entry name" value="Multihaem_cyt_sf"/>
</dbReference>
<dbReference type="RefSeq" id="WP_307633197.1">
    <property type="nucleotide sequence ID" value="NZ_JAPHEH010000001.1"/>
</dbReference>
<organism evidence="2 3">
    <name type="scientific">Thiovibrio frasassiensis</name>
    <dbReference type="NCBI Taxonomy" id="2984131"/>
    <lineage>
        <taxon>Bacteria</taxon>
        <taxon>Pseudomonadati</taxon>
        <taxon>Thermodesulfobacteriota</taxon>
        <taxon>Desulfobulbia</taxon>
        <taxon>Desulfobulbales</taxon>
        <taxon>Thiovibrionaceae</taxon>
        <taxon>Thiovibrio</taxon>
    </lineage>
</organism>
<sequence length="101" mass="10937">MLMTALGSPAHGTGSPLKKEIDQHSPPVGPAEITLKTETGKKPAMLPHAKHQAKFDCDTCHKNANFPTDKKWSLKQGHGLCLSCHKARNEGPTKCNNACHE</sequence>
<gene>
    <name evidence="2" type="ORF">OLX77_08675</name>
</gene>
<comment type="caution">
    <text evidence="2">The sequence shown here is derived from an EMBL/GenBank/DDBJ whole genome shotgun (WGS) entry which is preliminary data.</text>
</comment>
<keyword evidence="3" id="KW-1185">Reference proteome</keyword>
<evidence type="ECO:0008006" key="4">
    <source>
        <dbReference type="Google" id="ProtNLM"/>
    </source>
</evidence>
<reference evidence="2" key="2">
    <citation type="submission" date="2022-10" db="EMBL/GenBank/DDBJ databases">
        <authorList>
            <person name="Aronson H.S."/>
        </authorList>
    </citation>
    <scope>NUCLEOTIDE SEQUENCE</scope>
    <source>
        <strain evidence="2">RS19-109</strain>
    </source>
</reference>
<reference evidence="2" key="1">
    <citation type="journal article" date="2022" name="bioRxiv">
        <title>Thiovibrio frasassiensisgen. nov., sp. nov., an autotrophic, elemental sulfur disproportionating bacterium isolated from sulfidic karst sediment, and proposal of Thiovibrionaceae fam. nov.</title>
        <authorList>
            <person name="Aronson H."/>
            <person name="Thomas C."/>
            <person name="Bhattacharyya M."/>
            <person name="Eckstein S."/>
            <person name="Jensen S."/>
            <person name="Barco R."/>
            <person name="Macalady J."/>
            <person name="Amend J."/>
        </authorList>
    </citation>
    <scope>NUCLEOTIDE SEQUENCE</scope>
    <source>
        <strain evidence="2">RS19-109</strain>
    </source>
</reference>
<feature type="region of interest" description="Disordered" evidence="1">
    <location>
        <begin position="1"/>
        <end position="29"/>
    </location>
</feature>
<evidence type="ECO:0000313" key="3">
    <source>
        <dbReference type="Proteomes" id="UP001154240"/>
    </source>
</evidence>
<proteinExistence type="predicted"/>
<dbReference type="Gene3D" id="3.90.10.10">
    <property type="entry name" value="Cytochrome C3"/>
    <property type="match status" value="1"/>
</dbReference>
<dbReference type="EMBL" id="JAPHEH010000001">
    <property type="protein sequence ID" value="MDG4476227.1"/>
    <property type="molecule type" value="Genomic_DNA"/>
</dbReference>
<dbReference type="AlphaFoldDB" id="A0A9X4RQF7"/>
<name>A0A9X4RQF7_9BACT</name>
<protein>
    <recommendedName>
        <fullName evidence="4">Cytochrome c7-like domain-containing protein</fullName>
    </recommendedName>
</protein>
<dbReference type="SUPFAM" id="SSF48695">
    <property type="entry name" value="Multiheme cytochromes"/>
    <property type="match status" value="1"/>
</dbReference>